<dbReference type="GO" id="GO:0004497">
    <property type="term" value="F:monooxygenase activity"/>
    <property type="evidence" value="ECO:0007669"/>
    <property type="project" value="UniProtKB-KW"/>
</dbReference>
<evidence type="ECO:0000313" key="10">
    <source>
        <dbReference type="Proteomes" id="UP001222325"/>
    </source>
</evidence>
<comment type="similarity">
    <text evidence="3">Belongs to the cytochrome P450 family.</text>
</comment>
<evidence type="ECO:0000256" key="8">
    <source>
        <dbReference type="PIRSR" id="PIRSR602403-1"/>
    </source>
</evidence>
<dbReference type="InterPro" id="IPR036396">
    <property type="entry name" value="Cyt_P450_sf"/>
</dbReference>
<dbReference type="InterPro" id="IPR002403">
    <property type="entry name" value="Cyt_P450_E_grp-IV"/>
</dbReference>
<comment type="pathway">
    <text evidence="2">Secondary metabolite biosynthesis.</text>
</comment>
<keyword evidence="10" id="KW-1185">Reference proteome</keyword>
<keyword evidence="5" id="KW-0560">Oxidoreductase</keyword>
<dbReference type="EMBL" id="JARJCN010000009">
    <property type="protein sequence ID" value="KAJ7097746.1"/>
    <property type="molecule type" value="Genomic_DNA"/>
</dbReference>
<dbReference type="SUPFAM" id="SSF48264">
    <property type="entry name" value="Cytochrome P450"/>
    <property type="match status" value="1"/>
</dbReference>
<dbReference type="Gene3D" id="1.10.630.10">
    <property type="entry name" value="Cytochrome P450"/>
    <property type="match status" value="1"/>
</dbReference>
<gene>
    <name evidence="9" type="ORF">B0H15DRAFT_878753</name>
</gene>
<dbReference type="Proteomes" id="UP001222325">
    <property type="component" value="Unassembled WGS sequence"/>
</dbReference>
<evidence type="ECO:0000256" key="7">
    <source>
        <dbReference type="ARBA" id="ARBA00023033"/>
    </source>
</evidence>
<evidence type="ECO:0000256" key="6">
    <source>
        <dbReference type="ARBA" id="ARBA00023004"/>
    </source>
</evidence>
<keyword evidence="8" id="KW-0349">Heme</keyword>
<evidence type="ECO:0000313" key="9">
    <source>
        <dbReference type="EMBL" id="KAJ7097746.1"/>
    </source>
</evidence>
<keyword evidence="7" id="KW-0503">Monooxygenase</keyword>
<proteinExistence type="inferred from homology"/>
<comment type="caution">
    <text evidence="9">The sequence shown here is derived from an EMBL/GenBank/DDBJ whole genome shotgun (WGS) entry which is preliminary data.</text>
</comment>
<dbReference type="PANTHER" id="PTHR24305:SF187">
    <property type="entry name" value="P450, PUTATIVE (EUROFUNG)-RELATED"/>
    <property type="match status" value="1"/>
</dbReference>
<dbReference type="PRINTS" id="PR00465">
    <property type="entry name" value="EP450IV"/>
</dbReference>
<evidence type="ECO:0000256" key="3">
    <source>
        <dbReference type="ARBA" id="ARBA00010617"/>
    </source>
</evidence>
<dbReference type="GO" id="GO:0005506">
    <property type="term" value="F:iron ion binding"/>
    <property type="evidence" value="ECO:0007669"/>
    <property type="project" value="InterPro"/>
</dbReference>
<name>A0AAD6UC30_9AGAR</name>
<dbReference type="PRINTS" id="PR00385">
    <property type="entry name" value="P450"/>
</dbReference>
<dbReference type="GO" id="GO:0016705">
    <property type="term" value="F:oxidoreductase activity, acting on paired donors, with incorporation or reduction of molecular oxygen"/>
    <property type="evidence" value="ECO:0007669"/>
    <property type="project" value="InterPro"/>
</dbReference>
<accession>A0AAD6UC30</accession>
<sequence length="559" mass="61608">MSALILLAALTCHLFFKRYEPTNIPLLVGLLLLPPLLLTFLTHDGSLGVSTLKSLLHSYTLYFSALGLSILAYRASPLHPLYAYPGPVPCRLSKFYLAYVSSRGKMHLYVQRLHDAYGPVVRIGPNELSISDVSLLPNILGANGMPKGPLWDGRRISGQKGPAARAAARGNLINSRDLTLHAAARKAWTRAFSPAAIRGYEPILIRRVAQLAEALAGKGEGGVVDLSRWLSFFAFDFMGDLAFGGGFELMRDGDSEGLWHIMERGLYLPALTQHVPWSTDLLPYLPRVGQEMRALGKFAFEQARRRLDAGSLQNDLFYHLMDESLRADAAPYPFPLVVSNAVLAIIAGSDTSATVLTNTFFLLLAHPGSYRRLQAELDGAFPVGGKEPTDAAVLAGLPYLNAVIKESLRMLPPVATSLQRAPTVGSGPKVLGDRFVIPEGTAVVVPPYTLHHDPRYFSPSPEQYMPERWLAHDDRDPDSAKKFINNEDAFIPFSMGPANCVGRSLAMLEMRMVVAFVMQGYEMRFADGYDEGRWEAELKDYFVMQKGSLPVVLTRRSCK</sequence>
<evidence type="ECO:0000256" key="2">
    <source>
        <dbReference type="ARBA" id="ARBA00005179"/>
    </source>
</evidence>
<keyword evidence="6 8" id="KW-0408">Iron</keyword>
<dbReference type="AlphaFoldDB" id="A0AAD6UC30"/>
<dbReference type="Pfam" id="PF00067">
    <property type="entry name" value="p450"/>
    <property type="match status" value="1"/>
</dbReference>
<comment type="cofactor">
    <cofactor evidence="1 8">
        <name>heme</name>
        <dbReference type="ChEBI" id="CHEBI:30413"/>
    </cofactor>
</comment>
<reference evidence="9" key="1">
    <citation type="submission" date="2023-03" db="EMBL/GenBank/DDBJ databases">
        <title>Massive genome expansion in bonnet fungi (Mycena s.s.) driven by repeated elements and novel gene families across ecological guilds.</title>
        <authorList>
            <consortium name="Lawrence Berkeley National Laboratory"/>
            <person name="Harder C.B."/>
            <person name="Miyauchi S."/>
            <person name="Viragh M."/>
            <person name="Kuo A."/>
            <person name="Thoen E."/>
            <person name="Andreopoulos B."/>
            <person name="Lu D."/>
            <person name="Skrede I."/>
            <person name="Drula E."/>
            <person name="Henrissat B."/>
            <person name="Morin E."/>
            <person name="Kohler A."/>
            <person name="Barry K."/>
            <person name="LaButti K."/>
            <person name="Morin E."/>
            <person name="Salamov A."/>
            <person name="Lipzen A."/>
            <person name="Mereny Z."/>
            <person name="Hegedus B."/>
            <person name="Baldrian P."/>
            <person name="Stursova M."/>
            <person name="Weitz H."/>
            <person name="Taylor A."/>
            <person name="Grigoriev I.V."/>
            <person name="Nagy L.G."/>
            <person name="Martin F."/>
            <person name="Kauserud H."/>
        </authorList>
    </citation>
    <scope>NUCLEOTIDE SEQUENCE</scope>
    <source>
        <strain evidence="9">CBHHK173m</strain>
    </source>
</reference>
<dbReference type="PANTHER" id="PTHR24305">
    <property type="entry name" value="CYTOCHROME P450"/>
    <property type="match status" value="1"/>
</dbReference>
<dbReference type="GO" id="GO:0020037">
    <property type="term" value="F:heme binding"/>
    <property type="evidence" value="ECO:0007669"/>
    <property type="project" value="InterPro"/>
</dbReference>
<evidence type="ECO:0000256" key="1">
    <source>
        <dbReference type="ARBA" id="ARBA00001971"/>
    </source>
</evidence>
<evidence type="ECO:0000256" key="4">
    <source>
        <dbReference type="ARBA" id="ARBA00022723"/>
    </source>
</evidence>
<organism evidence="9 10">
    <name type="scientific">Mycena belliarum</name>
    <dbReference type="NCBI Taxonomy" id="1033014"/>
    <lineage>
        <taxon>Eukaryota</taxon>
        <taxon>Fungi</taxon>
        <taxon>Dikarya</taxon>
        <taxon>Basidiomycota</taxon>
        <taxon>Agaricomycotina</taxon>
        <taxon>Agaricomycetes</taxon>
        <taxon>Agaricomycetidae</taxon>
        <taxon>Agaricales</taxon>
        <taxon>Marasmiineae</taxon>
        <taxon>Mycenaceae</taxon>
        <taxon>Mycena</taxon>
    </lineage>
</organism>
<keyword evidence="4 8" id="KW-0479">Metal-binding</keyword>
<evidence type="ECO:0000256" key="5">
    <source>
        <dbReference type="ARBA" id="ARBA00023002"/>
    </source>
</evidence>
<dbReference type="CDD" id="cd11061">
    <property type="entry name" value="CYP67-like"/>
    <property type="match status" value="1"/>
</dbReference>
<dbReference type="InterPro" id="IPR050121">
    <property type="entry name" value="Cytochrome_P450_monoxygenase"/>
</dbReference>
<protein>
    <submittedName>
        <fullName evidence="9">Cytochrome P450</fullName>
    </submittedName>
</protein>
<feature type="binding site" description="axial binding residue" evidence="8">
    <location>
        <position position="500"/>
    </location>
    <ligand>
        <name>heme</name>
        <dbReference type="ChEBI" id="CHEBI:30413"/>
    </ligand>
    <ligandPart>
        <name>Fe</name>
        <dbReference type="ChEBI" id="CHEBI:18248"/>
    </ligandPart>
</feature>
<dbReference type="InterPro" id="IPR001128">
    <property type="entry name" value="Cyt_P450"/>
</dbReference>